<dbReference type="InterPro" id="IPR000182">
    <property type="entry name" value="GNAT_dom"/>
</dbReference>
<gene>
    <name evidence="2" type="ORF">CD32_06805</name>
</gene>
<evidence type="ECO:0000259" key="1">
    <source>
        <dbReference type="PROSITE" id="PS51186"/>
    </source>
</evidence>
<dbReference type="Pfam" id="PF00583">
    <property type="entry name" value="Acetyltransf_1"/>
    <property type="match status" value="1"/>
</dbReference>
<dbReference type="Gene3D" id="3.40.630.30">
    <property type="match status" value="1"/>
</dbReference>
<organism evidence="2 3">
    <name type="scientific">Lysinibacillus odysseyi 34hs-1 = NBRC 100172</name>
    <dbReference type="NCBI Taxonomy" id="1220589"/>
    <lineage>
        <taxon>Bacteria</taxon>
        <taxon>Bacillati</taxon>
        <taxon>Bacillota</taxon>
        <taxon>Bacilli</taxon>
        <taxon>Bacillales</taxon>
        <taxon>Bacillaceae</taxon>
        <taxon>Lysinibacillus</taxon>
    </lineage>
</organism>
<dbReference type="InterPro" id="IPR051908">
    <property type="entry name" value="Ribosomal_N-acetyltransferase"/>
</dbReference>
<proteinExistence type="predicted"/>
<dbReference type="Pfam" id="PF24698">
    <property type="entry name" value="DUF7662"/>
    <property type="match status" value="1"/>
</dbReference>
<dbReference type="PANTHER" id="PTHR43441">
    <property type="entry name" value="RIBOSOMAL-PROTEIN-SERINE ACETYLTRANSFERASE"/>
    <property type="match status" value="1"/>
</dbReference>
<dbReference type="GO" id="GO:1990189">
    <property type="term" value="F:protein N-terminal-serine acetyltransferase activity"/>
    <property type="evidence" value="ECO:0007669"/>
    <property type="project" value="TreeGrafter"/>
</dbReference>
<dbReference type="AlphaFoldDB" id="A0A0A3IT99"/>
<dbReference type="SUPFAM" id="SSF55729">
    <property type="entry name" value="Acyl-CoA N-acyltransferases (Nat)"/>
    <property type="match status" value="1"/>
</dbReference>
<evidence type="ECO:0000313" key="2">
    <source>
        <dbReference type="EMBL" id="KGR86103.1"/>
    </source>
</evidence>
<sequence length="267" mass="30732">MTKKMEKKYIPLAEFFQNSTQPEMTLTYEAIENIMGQELPNAAYLNLSWWKKTKPPLSHYLSWVNANYNVIDVKLGRSVTFSRITNNENDGESRGNHAHTYIIRSIESDDARAFINLQESVFTECDFEYFDDNEQNLTVQQVRKVLAEWRKTKTSNILLCIVNGEFAGYVMIKGHTSSRTKHVASLRIGVIEAYQNIGIGTSLLNQAEAWCLEHQIERVEAHIVVSNAKAKALFEKNGYVCEGTRKGSFKLENELQDEYYYSKFLSK</sequence>
<dbReference type="eggNOG" id="COG0456">
    <property type="taxonomic scope" value="Bacteria"/>
</dbReference>
<dbReference type="RefSeq" id="WP_036152720.1">
    <property type="nucleotide sequence ID" value="NZ_AVCX01000009.1"/>
</dbReference>
<dbReference type="GO" id="GO:0008999">
    <property type="term" value="F:protein-N-terminal-alanine acetyltransferase activity"/>
    <property type="evidence" value="ECO:0007669"/>
    <property type="project" value="TreeGrafter"/>
</dbReference>
<dbReference type="PANTHER" id="PTHR43441:SF11">
    <property type="entry name" value="RIBOSOMAL-PROTEIN-SERINE ACETYLTRANSFERASE"/>
    <property type="match status" value="1"/>
</dbReference>
<accession>A0A0A3IT99</accession>
<protein>
    <submittedName>
        <fullName evidence="2">GNAT family acetyltransferase</fullName>
    </submittedName>
</protein>
<dbReference type="EMBL" id="JPVP01000052">
    <property type="protein sequence ID" value="KGR86103.1"/>
    <property type="molecule type" value="Genomic_DNA"/>
</dbReference>
<dbReference type="STRING" id="1220589.CD32_06805"/>
<dbReference type="PROSITE" id="PS51186">
    <property type="entry name" value="GNAT"/>
    <property type="match status" value="1"/>
</dbReference>
<dbReference type="InterPro" id="IPR016181">
    <property type="entry name" value="Acyl_CoA_acyltransferase"/>
</dbReference>
<evidence type="ECO:0000313" key="3">
    <source>
        <dbReference type="Proteomes" id="UP000030437"/>
    </source>
</evidence>
<name>A0A0A3IT99_9BACI</name>
<keyword evidence="2" id="KW-0808">Transferase</keyword>
<dbReference type="Proteomes" id="UP000030437">
    <property type="component" value="Unassembled WGS sequence"/>
</dbReference>
<feature type="domain" description="N-acetyltransferase" evidence="1">
    <location>
        <begin position="101"/>
        <end position="266"/>
    </location>
</feature>
<reference evidence="2 3" key="1">
    <citation type="submission" date="2014-02" db="EMBL/GenBank/DDBJ databases">
        <title>Draft genome sequence of Lysinibacillus odysseyi NBRC 100172.</title>
        <authorList>
            <person name="Zhang F."/>
            <person name="Wang G."/>
            <person name="Zhang L."/>
        </authorList>
    </citation>
    <scope>NUCLEOTIDE SEQUENCE [LARGE SCALE GENOMIC DNA]</scope>
    <source>
        <strain evidence="2 3">NBRC 100172</strain>
    </source>
</reference>
<dbReference type="CDD" id="cd04301">
    <property type="entry name" value="NAT_SF"/>
    <property type="match status" value="1"/>
</dbReference>
<keyword evidence="3" id="KW-1185">Reference proteome</keyword>
<dbReference type="OrthoDB" id="9773249at2"/>
<dbReference type="GO" id="GO:0005737">
    <property type="term" value="C:cytoplasm"/>
    <property type="evidence" value="ECO:0007669"/>
    <property type="project" value="TreeGrafter"/>
</dbReference>
<dbReference type="InterPro" id="IPR056079">
    <property type="entry name" value="DUF7662"/>
</dbReference>
<comment type="caution">
    <text evidence="2">The sequence shown here is derived from an EMBL/GenBank/DDBJ whole genome shotgun (WGS) entry which is preliminary data.</text>
</comment>